<proteinExistence type="predicted"/>
<reference evidence="1 2" key="1">
    <citation type="submission" date="2017-12" db="EMBL/GenBank/DDBJ databases">
        <title>Isolation and characterization of estrogens degradatiion strain Microbacterium hominis SJTG1.</title>
        <authorList>
            <person name="Xiong W."/>
            <person name="Yin C."/>
            <person name="Zheng D."/>
            <person name="Liang R."/>
        </authorList>
    </citation>
    <scope>NUCLEOTIDE SEQUENCE [LARGE SCALE GENOMIC DNA]</scope>
    <source>
        <strain evidence="1 2">SJTG1</strain>
    </source>
</reference>
<dbReference type="PANTHER" id="PTHR41913:SF1">
    <property type="entry name" value="DUF1684 DOMAIN-CONTAINING PROTEIN"/>
    <property type="match status" value="1"/>
</dbReference>
<name>A0A2K9DLC8_9MICO</name>
<accession>A0A2K9DLC8</accession>
<dbReference type="Proteomes" id="UP000233276">
    <property type="component" value="Chromosome"/>
</dbReference>
<dbReference type="InterPro" id="IPR012467">
    <property type="entry name" value="DUF1684"/>
</dbReference>
<dbReference type="EMBL" id="CP025299">
    <property type="protein sequence ID" value="AUG30307.1"/>
    <property type="molecule type" value="Genomic_DNA"/>
</dbReference>
<dbReference type="AlphaFoldDB" id="A0A2K9DLC8"/>
<dbReference type="RefSeq" id="WP_101306641.1">
    <property type="nucleotide sequence ID" value="NZ_CP025299.1"/>
</dbReference>
<evidence type="ECO:0000313" key="1">
    <source>
        <dbReference type="EMBL" id="AUG30307.1"/>
    </source>
</evidence>
<sequence>MTSTITADVDRARFAHEWETWHLAHEERRNSPLGFHAITGLAWLSADPVRLEGAPGAWSVGADGAVVDLAAGETLTLDGVAIGGRHVFGTLPERASVLLGFTDGDVEGAIELARRGGHTIVRPRRADHPFLVAYPGTPAYLPDARWRVPARFVPFETPRPTEVGSAVDGLTHVYDAPGRLEFAWEGETLALTAFPGHGGGLLVLFTDATSGRTTYAANRSVAVDAPDADGWTAIDFTRATNLPCAYTDFATCPLPPSENRLPIAVEAGEKTPVSRVHGETAPVPA</sequence>
<dbReference type="Pfam" id="PF07920">
    <property type="entry name" value="DUF1684"/>
    <property type="match status" value="1"/>
</dbReference>
<protein>
    <recommendedName>
        <fullName evidence="3">DUF1684 domain-containing protein</fullName>
    </recommendedName>
</protein>
<gene>
    <name evidence="1" type="ORF">CXR34_13185</name>
</gene>
<dbReference type="PANTHER" id="PTHR41913">
    <property type="entry name" value="DUF1684 DOMAIN-CONTAINING PROTEIN"/>
    <property type="match status" value="1"/>
</dbReference>
<evidence type="ECO:0008006" key="3">
    <source>
        <dbReference type="Google" id="ProtNLM"/>
    </source>
</evidence>
<organism evidence="1 2">
    <name type="scientific">Microbacterium hominis</name>
    <dbReference type="NCBI Taxonomy" id="162426"/>
    <lineage>
        <taxon>Bacteria</taxon>
        <taxon>Bacillati</taxon>
        <taxon>Actinomycetota</taxon>
        <taxon>Actinomycetes</taxon>
        <taxon>Micrococcales</taxon>
        <taxon>Microbacteriaceae</taxon>
        <taxon>Microbacterium</taxon>
    </lineage>
</organism>
<dbReference type="KEGG" id="mhos:CXR34_13185"/>
<evidence type="ECO:0000313" key="2">
    <source>
        <dbReference type="Proteomes" id="UP000233276"/>
    </source>
</evidence>